<dbReference type="Proteomes" id="UP001529369">
    <property type="component" value="Unassembled WGS sequence"/>
</dbReference>
<evidence type="ECO:0008006" key="3">
    <source>
        <dbReference type="Google" id="ProtNLM"/>
    </source>
</evidence>
<dbReference type="EMBL" id="JAUFPN010000109">
    <property type="protein sequence ID" value="MDN3564722.1"/>
    <property type="molecule type" value="Genomic_DNA"/>
</dbReference>
<dbReference type="RefSeq" id="WP_290316528.1">
    <property type="nucleotide sequence ID" value="NZ_JAUFPN010000109.1"/>
</dbReference>
<name>A0ABT8A4J6_9PROT</name>
<keyword evidence="2" id="KW-1185">Reference proteome</keyword>
<gene>
    <name evidence="1" type="ORF">QWZ14_10130</name>
</gene>
<reference evidence="2" key="1">
    <citation type="journal article" date="2019" name="Int. J. Syst. Evol. Microbiol.">
        <title>The Global Catalogue of Microorganisms (GCM) 10K type strain sequencing project: providing services to taxonomists for standard genome sequencing and annotation.</title>
        <authorList>
            <consortium name="The Broad Institute Genomics Platform"/>
            <consortium name="The Broad Institute Genome Sequencing Center for Infectious Disease"/>
            <person name="Wu L."/>
            <person name="Ma J."/>
        </authorList>
    </citation>
    <scope>NUCLEOTIDE SEQUENCE [LARGE SCALE GENOMIC DNA]</scope>
    <source>
        <strain evidence="2">CECT 7131</strain>
    </source>
</reference>
<protein>
    <recommendedName>
        <fullName evidence="3">SGNH hydrolase-type esterase domain-containing protein</fullName>
    </recommendedName>
</protein>
<evidence type="ECO:0000313" key="1">
    <source>
        <dbReference type="EMBL" id="MDN3564722.1"/>
    </source>
</evidence>
<dbReference type="InterPro" id="IPR036514">
    <property type="entry name" value="SGNH_hydro_sf"/>
</dbReference>
<evidence type="ECO:0000313" key="2">
    <source>
        <dbReference type="Proteomes" id="UP001529369"/>
    </source>
</evidence>
<proteinExistence type="predicted"/>
<comment type="caution">
    <text evidence="1">The sequence shown here is derived from an EMBL/GenBank/DDBJ whole genome shotgun (WGS) entry which is preliminary data.</text>
</comment>
<sequence length="353" mass="34712">MGAAAQPAPPAGRIYPLQGGVALLPVAGGADYQVQDEAGRVIRPWGPPGPDGRLRLPPGGWYRLIRRDAVGEAEALGGRFAAGLVILVTGQSQAAALFATGPAASGAFPAGPGGAAAPPVAALLQGCAGRPGCGPDGTGWGPVGDRLGARVLLGELSRRLGPGLPLGLANGAWGGATPADLADPAGPAGGNLRRIAQAAAPASAALILAHGTTDALLATPGEVYADRLRTIVATLRAAGGPGMPVLLAPLSPLDGQIRLLGSGSLATWLLPWDGTSAWLGLAPRRPLEPRTLAAAAAIRASQAGLRQALGLREGGGMAAVAPGLDGIHWTADGVRTAAREAAAALAAALPPGP</sequence>
<dbReference type="SUPFAM" id="SSF52266">
    <property type="entry name" value="SGNH hydrolase"/>
    <property type="match status" value="1"/>
</dbReference>
<dbReference type="Gene3D" id="3.40.50.1110">
    <property type="entry name" value="SGNH hydrolase"/>
    <property type="match status" value="1"/>
</dbReference>
<organism evidence="1 2">
    <name type="scientific">Paeniroseomonas aquatica</name>
    <dbReference type="NCBI Taxonomy" id="373043"/>
    <lineage>
        <taxon>Bacteria</taxon>
        <taxon>Pseudomonadati</taxon>
        <taxon>Pseudomonadota</taxon>
        <taxon>Alphaproteobacteria</taxon>
        <taxon>Acetobacterales</taxon>
        <taxon>Acetobacteraceae</taxon>
        <taxon>Paeniroseomonas</taxon>
    </lineage>
</organism>
<accession>A0ABT8A4J6</accession>